<dbReference type="Proteomes" id="UP000268321">
    <property type="component" value="Unassembled WGS sequence"/>
</dbReference>
<dbReference type="EMBL" id="ML004448">
    <property type="protein sequence ID" value="RKP30992.1"/>
    <property type="molecule type" value="Genomic_DNA"/>
</dbReference>
<evidence type="ECO:0000313" key="2">
    <source>
        <dbReference type="Proteomes" id="UP000268321"/>
    </source>
</evidence>
<protein>
    <recommendedName>
        <fullName evidence="3">Alpha/beta-hydrolase</fullName>
    </recommendedName>
</protein>
<dbReference type="OrthoDB" id="10250441at2759"/>
<dbReference type="SUPFAM" id="SSF53474">
    <property type="entry name" value="alpha/beta-Hydrolases"/>
    <property type="match status" value="1"/>
</dbReference>
<evidence type="ECO:0008006" key="3">
    <source>
        <dbReference type="Google" id="ProtNLM"/>
    </source>
</evidence>
<organism evidence="1 2">
    <name type="scientific">Metschnikowia bicuspidata</name>
    <dbReference type="NCBI Taxonomy" id="27322"/>
    <lineage>
        <taxon>Eukaryota</taxon>
        <taxon>Fungi</taxon>
        <taxon>Dikarya</taxon>
        <taxon>Ascomycota</taxon>
        <taxon>Saccharomycotina</taxon>
        <taxon>Pichiomycetes</taxon>
        <taxon>Metschnikowiaceae</taxon>
        <taxon>Metschnikowia</taxon>
    </lineage>
</organism>
<dbReference type="AlphaFoldDB" id="A0A4P9ZEX5"/>
<evidence type="ECO:0000313" key="1">
    <source>
        <dbReference type="EMBL" id="RKP30992.1"/>
    </source>
</evidence>
<dbReference type="InterPro" id="IPR029058">
    <property type="entry name" value="AB_hydrolase_fold"/>
</dbReference>
<proteinExistence type="predicted"/>
<sequence length="542" mass="62417">MAGLKLPLVPYDNKDGATDEELVKIRERLQLQLFISIVEEAHLYAAVKGPDNVRMRAMKAFLMENISELVLDFFLKNKCNYEVMYAEFYGPILVMGRYRGSVLRETTGFQLSNVILILGPRCEDELQAADLIYLDGMLRSIGPFDISKRFIEKLDNGKTTVGNFGFDWRVSIDLSTDRLIDALELLLADTWRKTIVVAHSMGGLVVHGTMQRRSDLFRGLVYVGFPSEYLNIIGLFRDGDSVMFSDRIFTFETNFMMRLTYWFLSLSGRVFINKHTGKNYDLDFFDPETWVAYNLNPLVAEFRRDLELLCLAQDLLRHINDASAPSTQPASCLLSMSSISSCLKLLPTNLTRKSAPLLVTNNTMAKIHKRDKTPAKPLAMSEYWANYRFAPLFTAAYNYLADTLKRAEEYMLLLEYRADIADKYPPLAVVTATRCRRPQDIKDGNYNEFFYWHGDGVIHQRRMMPEDKGFGRHDPETGCGHVMGKFVSNRGHVDLVKWGTSQKTVTNRRRRRRDDPLSIRNDYAKDCRIRAVHFYSYDIIED</sequence>
<gene>
    <name evidence="1" type="ORF">METBISCDRAFT_22781</name>
</gene>
<accession>A0A4P9ZEX5</accession>
<name>A0A4P9ZEX5_9ASCO</name>
<dbReference type="Gene3D" id="3.40.50.1820">
    <property type="entry name" value="alpha/beta hydrolase"/>
    <property type="match status" value="1"/>
</dbReference>
<keyword evidence="2" id="KW-1185">Reference proteome</keyword>
<reference evidence="2" key="1">
    <citation type="journal article" date="2018" name="Nat. Microbiol.">
        <title>Leveraging single-cell genomics to expand the fungal tree of life.</title>
        <authorList>
            <person name="Ahrendt S.R."/>
            <person name="Quandt C.A."/>
            <person name="Ciobanu D."/>
            <person name="Clum A."/>
            <person name="Salamov A."/>
            <person name="Andreopoulos B."/>
            <person name="Cheng J.F."/>
            <person name="Woyke T."/>
            <person name="Pelin A."/>
            <person name="Henrissat B."/>
            <person name="Reynolds N.K."/>
            <person name="Benny G.L."/>
            <person name="Smith M.E."/>
            <person name="James T.Y."/>
            <person name="Grigoriev I.V."/>
        </authorList>
    </citation>
    <scope>NUCLEOTIDE SEQUENCE [LARGE SCALE GENOMIC DNA]</scope>
    <source>
        <strain evidence="2">Baker2002</strain>
    </source>
</reference>